<dbReference type="AlphaFoldDB" id="A0A0D9NIT7"/>
<name>A0A0D9NIT7_METAN</name>
<feature type="region of interest" description="Disordered" evidence="4">
    <location>
        <begin position="1"/>
        <end position="27"/>
    </location>
</feature>
<dbReference type="Gene3D" id="2.40.50.40">
    <property type="match status" value="2"/>
</dbReference>
<feature type="region of interest" description="Disordered" evidence="4">
    <location>
        <begin position="110"/>
        <end position="154"/>
    </location>
</feature>
<protein>
    <recommendedName>
        <fullName evidence="5">Chromo domain-containing protein</fullName>
    </recommendedName>
</protein>
<dbReference type="Proteomes" id="UP000054544">
    <property type="component" value="Unassembled WGS sequence"/>
</dbReference>
<evidence type="ECO:0000313" key="6">
    <source>
        <dbReference type="EMBL" id="KJK73623.1"/>
    </source>
</evidence>
<comment type="subcellular location">
    <subcellularLocation>
        <location evidence="1">Nucleus</location>
    </subcellularLocation>
</comment>
<proteinExistence type="predicted"/>
<accession>A0A0D9NIT7</accession>
<feature type="compositionally biased region" description="Basic and acidic residues" evidence="4">
    <location>
        <begin position="113"/>
        <end position="132"/>
    </location>
</feature>
<evidence type="ECO:0000256" key="4">
    <source>
        <dbReference type="SAM" id="MobiDB-lite"/>
    </source>
</evidence>
<organism evidence="6 7">
    <name type="scientific">Metarhizium anisopliae BRIP 53293</name>
    <dbReference type="NCBI Taxonomy" id="1291518"/>
    <lineage>
        <taxon>Eukaryota</taxon>
        <taxon>Fungi</taxon>
        <taxon>Dikarya</taxon>
        <taxon>Ascomycota</taxon>
        <taxon>Pezizomycotina</taxon>
        <taxon>Sordariomycetes</taxon>
        <taxon>Hypocreomycetidae</taxon>
        <taxon>Hypocreales</taxon>
        <taxon>Clavicipitaceae</taxon>
        <taxon>Metarhizium</taxon>
    </lineage>
</organism>
<dbReference type="InterPro" id="IPR000953">
    <property type="entry name" value="Chromo/chromo_shadow_dom"/>
</dbReference>
<evidence type="ECO:0000256" key="2">
    <source>
        <dbReference type="ARBA" id="ARBA00011353"/>
    </source>
</evidence>
<dbReference type="EMBL" id="KE384792">
    <property type="protein sequence ID" value="KJK73623.1"/>
    <property type="molecule type" value="Genomic_DNA"/>
</dbReference>
<keyword evidence="7" id="KW-1185">Reference proteome</keyword>
<evidence type="ECO:0000259" key="5">
    <source>
        <dbReference type="PROSITE" id="PS50013"/>
    </source>
</evidence>
<feature type="domain" description="Chromo" evidence="5">
    <location>
        <begin position="59"/>
        <end position="118"/>
    </location>
</feature>
<reference evidence="7" key="1">
    <citation type="journal article" date="2014" name="BMC Genomics">
        <title>The genome sequence of the biocontrol fungus Metarhizium anisopliae and comparative genomics of Metarhizium species.</title>
        <authorList>
            <person name="Pattemore J.A."/>
            <person name="Hane J.K."/>
            <person name="Williams A.H."/>
            <person name="Wilson B.A."/>
            <person name="Stodart B.J."/>
            <person name="Ash G.J."/>
        </authorList>
    </citation>
    <scope>NUCLEOTIDE SEQUENCE [LARGE SCALE GENOMIC DNA]</scope>
    <source>
        <strain evidence="7">BRIP 53293</strain>
    </source>
</reference>
<dbReference type="PANTHER" id="PTHR22812">
    <property type="entry name" value="CHROMOBOX PROTEIN"/>
    <property type="match status" value="1"/>
</dbReference>
<evidence type="ECO:0000256" key="3">
    <source>
        <dbReference type="ARBA" id="ARBA00023242"/>
    </source>
</evidence>
<dbReference type="STRING" id="1291518.A0A0D9NIT7"/>
<evidence type="ECO:0000313" key="7">
    <source>
        <dbReference type="Proteomes" id="UP000054544"/>
    </source>
</evidence>
<dbReference type="GO" id="GO:0006338">
    <property type="term" value="P:chromatin remodeling"/>
    <property type="evidence" value="ECO:0007669"/>
    <property type="project" value="UniProtKB-ARBA"/>
</dbReference>
<dbReference type="GO" id="GO:0005634">
    <property type="term" value="C:nucleus"/>
    <property type="evidence" value="ECO:0007669"/>
    <property type="project" value="UniProtKB-SubCell"/>
</dbReference>
<evidence type="ECO:0000256" key="1">
    <source>
        <dbReference type="ARBA" id="ARBA00004123"/>
    </source>
</evidence>
<dbReference type="Pfam" id="PF00385">
    <property type="entry name" value="Chromo"/>
    <property type="match status" value="1"/>
</dbReference>
<dbReference type="InterPro" id="IPR016197">
    <property type="entry name" value="Chromo-like_dom_sf"/>
</dbReference>
<gene>
    <name evidence="6" type="ORF">H634G_11087</name>
</gene>
<keyword evidence="3" id="KW-0539">Nucleus</keyword>
<dbReference type="SUPFAM" id="SSF54160">
    <property type="entry name" value="Chromo domain-like"/>
    <property type="match status" value="2"/>
</dbReference>
<comment type="subunit">
    <text evidence="2">Component of the NuA4 histone acetyltransferase complex.</text>
</comment>
<dbReference type="InterPro" id="IPR051219">
    <property type="entry name" value="Heterochromatin_chromo-domain"/>
</dbReference>
<dbReference type="PROSITE" id="PS50013">
    <property type="entry name" value="CHROMO_2"/>
    <property type="match status" value="1"/>
</dbReference>
<sequence length="226" mass="25946">MSRKIQLAGASTRSRLRRPGRRVSLQYPTDSIDNISEVSCSLGDKADTDEENDCNDDLYIVDKIIGQRIISDGSTEFEVKWKKCKTSTWEPENSLKKYIPRIIAQYKKRINGRQRDGEKKSGKRPVADLKEHPTKRRKLTPGSSSNNDLTEWKPPLESWDDKIQSIDTIEKVADGKLVSYVTWVDGKKTKQDIYVLFNKCPQKTFQYLVRHIVVRPETNTQDEAAA</sequence>
<dbReference type="SMART" id="SM00298">
    <property type="entry name" value="CHROMO"/>
    <property type="match status" value="1"/>
</dbReference>
<dbReference type="InterPro" id="IPR023780">
    <property type="entry name" value="Chromo_domain"/>
</dbReference>